<name>A0A6C0K9H0_9ZZZZ</name>
<organism evidence="1">
    <name type="scientific">viral metagenome</name>
    <dbReference type="NCBI Taxonomy" id="1070528"/>
    <lineage>
        <taxon>unclassified sequences</taxon>
        <taxon>metagenomes</taxon>
        <taxon>organismal metagenomes</taxon>
    </lineage>
</organism>
<dbReference type="AlphaFoldDB" id="A0A6C0K9H0"/>
<accession>A0A6C0K9H0</accession>
<dbReference type="EMBL" id="MN740809">
    <property type="protein sequence ID" value="QHU12794.1"/>
    <property type="molecule type" value="Genomic_DNA"/>
</dbReference>
<proteinExistence type="predicted"/>
<protein>
    <submittedName>
        <fullName evidence="1">Uncharacterized protein</fullName>
    </submittedName>
</protein>
<evidence type="ECO:0000313" key="1">
    <source>
        <dbReference type="EMBL" id="QHU12794.1"/>
    </source>
</evidence>
<sequence>MWNDPETVWGKNKELEKFWGQLASGKKVVLIYKDKTHKYVNEPKRFTKKHETMFNEFKEDNNILAILSSPQSQDAYEQYLYPKAKDKSVNYVIEHYTKYFKPITAGEKLRIPLP</sequence>
<reference evidence="1" key="1">
    <citation type="journal article" date="2020" name="Nature">
        <title>Giant virus diversity and host interactions through global metagenomics.</title>
        <authorList>
            <person name="Schulz F."/>
            <person name="Roux S."/>
            <person name="Paez-Espino D."/>
            <person name="Jungbluth S."/>
            <person name="Walsh D.A."/>
            <person name="Denef V.J."/>
            <person name="McMahon K.D."/>
            <person name="Konstantinidis K.T."/>
            <person name="Eloe-Fadrosh E.A."/>
            <person name="Kyrpides N.C."/>
            <person name="Woyke T."/>
        </authorList>
    </citation>
    <scope>NUCLEOTIDE SEQUENCE</scope>
    <source>
        <strain evidence="1">GVMAG-S-1101172-89</strain>
    </source>
</reference>